<dbReference type="AlphaFoldDB" id="A0A8K0CRE2"/>
<organism evidence="1 2">
    <name type="scientific">Ignelater luminosus</name>
    <name type="common">Cucubano</name>
    <name type="synonym">Pyrophorus luminosus</name>
    <dbReference type="NCBI Taxonomy" id="2038154"/>
    <lineage>
        <taxon>Eukaryota</taxon>
        <taxon>Metazoa</taxon>
        <taxon>Ecdysozoa</taxon>
        <taxon>Arthropoda</taxon>
        <taxon>Hexapoda</taxon>
        <taxon>Insecta</taxon>
        <taxon>Pterygota</taxon>
        <taxon>Neoptera</taxon>
        <taxon>Endopterygota</taxon>
        <taxon>Coleoptera</taxon>
        <taxon>Polyphaga</taxon>
        <taxon>Elateriformia</taxon>
        <taxon>Elateroidea</taxon>
        <taxon>Elateridae</taxon>
        <taxon>Agrypninae</taxon>
        <taxon>Pyrophorini</taxon>
        <taxon>Ignelater</taxon>
    </lineage>
</organism>
<name>A0A8K0CRE2_IGNLU</name>
<protein>
    <recommendedName>
        <fullName evidence="3">DDE Tnp4 domain-containing protein</fullName>
    </recommendedName>
</protein>
<dbReference type="EMBL" id="VTPC01054832">
    <property type="protein sequence ID" value="KAF2890301.1"/>
    <property type="molecule type" value="Genomic_DNA"/>
</dbReference>
<dbReference type="OrthoDB" id="6761337at2759"/>
<evidence type="ECO:0000313" key="2">
    <source>
        <dbReference type="Proteomes" id="UP000801492"/>
    </source>
</evidence>
<accession>A0A8K0CRE2</accession>
<keyword evidence="2" id="KW-1185">Reference proteome</keyword>
<evidence type="ECO:0000313" key="1">
    <source>
        <dbReference type="EMBL" id="KAF2890301.1"/>
    </source>
</evidence>
<sequence>MARREKKNYKLLLEHPATFRNYLRMTNSSFLKLLAKVEPYFTKQDINERMCFCKAQINDNFAIFSRETFQNLLYSTRVHESTIAKFVPVISRTIYATLIEDYIKIPKTQKEWEEISEDFYKLWQIPNTIGALDGRHIAFSAPVAAGSTYNNYKGFNSIVLLALTDASYTLMLVLTEGIVKLVDKEVPLSGLRQQDGNHPSPTAMDIRDEFKNYFNGVGAVEWQNNMV</sequence>
<dbReference type="Proteomes" id="UP000801492">
    <property type="component" value="Unassembled WGS sequence"/>
</dbReference>
<comment type="caution">
    <text evidence="1">The sequence shown here is derived from an EMBL/GenBank/DDBJ whole genome shotgun (WGS) entry which is preliminary data.</text>
</comment>
<gene>
    <name evidence="1" type="ORF">ILUMI_15872</name>
</gene>
<evidence type="ECO:0008006" key="3">
    <source>
        <dbReference type="Google" id="ProtNLM"/>
    </source>
</evidence>
<reference evidence="1" key="1">
    <citation type="submission" date="2019-08" db="EMBL/GenBank/DDBJ databases">
        <title>The genome of the North American firefly Photinus pyralis.</title>
        <authorList>
            <consortium name="Photinus pyralis genome working group"/>
            <person name="Fallon T.R."/>
            <person name="Sander Lower S.E."/>
            <person name="Weng J.-K."/>
        </authorList>
    </citation>
    <scope>NUCLEOTIDE SEQUENCE</scope>
    <source>
        <strain evidence="1">TRF0915ILg1</strain>
        <tissue evidence="1">Whole body</tissue>
    </source>
</reference>
<proteinExistence type="predicted"/>